<dbReference type="GO" id="GO:0006874">
    <property type="term" value="P:intracellular calcium ion homeostasis"/>
    <property type="evidence" value="ECO:0007669"/>
    <property type="project" value="TreeGrafter"/>
</dbReference>
<keyword evidence="15" id="KW-1185">Reference proteome</keyword>
<keyword evidence="7 11" id="KW-0106">Calcium</keyword>
<dbReference type="GO" id="GO:0012505">
    <property type="term" value="C:endomembrane system"/>
    <property type="evidence" value="ECO:0007669"/>
    <property type="project" value="UniProtKB-SubCell"/>
</dbReference>
<keyword evidence="10 11" id="KW-0472">Membrane</keyword>
<dbReference type="Proteomes" id="UP000613740">
    <property type="component" value="Unassembled WGS sequence"/>
</dbReference>
<dbReference type="PANTHER" id="PTHR31503">
    <property type="entry name" value="VACUOLAR CALCIUM ION TRANSPORTER"/>
    <property type="match status" value="1"/>
</dbReference>
<evidence type="ECO:0000256" key="2">
    <source>
        <dbReference type="ARBA" id="ARBA00008248"/>
    </source>
</evidence>
<feature type="compositionally biased region" description="Polar residues" evidence="12">
    <location>
        <begin position="64"/>
        <end position="77"/>
    </location>
</feature>
<dbReference type="AlphaFoldDB" id="A0A835WU04"/>
<feature type="domain" description="Sodium/calcium exchanger membrane region" evidence="13">
    <location>
        <begin position="308"/>
        <end position="449"/>
    </location>
</feature>
<gene>
    <name evidence="14" type="ORF">HYH02_001841</name>
</gene>
<dbReference type="NCBIfam" id="TIGR00846">
    <property type="entry name" value="caca2"/>
    <property type="match status" value="1"/>
</dbReference>
<dbReference type="NCBIfam" id="TIGR00378">
    <property type="entry name" value="cax"/>
    <property type="match status" value="1"/>
</dbReference>
<evidence type="ECO:0000256" key="6">
    <source>
        <dbReference type="ARBA" id="ARBA00022692"/>
    </source>
</evidence>
<evidence type="ECO:0000313" key="15">
    <source>
        <dbReference type="Proteomes" id="UP000613740"/>
    </source>
</evidence>
<dbReference type="Pfam" id="PF01699">
    <property type="entry name" value="Na_Ca_ex"/>
    <property type="match status" value="2"/>
</dbReference>
<evidence type="ECO:0000313" key="14">
    <source>
        <dbReference type="EMBL" id="KAG2453626.1"/>
    </source>
</evidence>
<keyword evidence="5 11" id="KW-0109">Calcium transport</keyword>
<evidence type="ECO:0000256" key="5">
    <source>
        <dbReference type="ARBA" id="ARBA00022568"/>
    </source>
</evidence>
<feature type="domain" description="Sodium/calcium exchanger membrane region" evidence="13">
    <location>
        <begin position="129"/>
        <end position="285"/>
    </location>
</feature>
<feature type="transmembrane region" description="Helical" evidence="11">
    <location>
        <begin position="304"/>
        <end position="326"/>
    </location>
</feature>
<feature type="transmembrane region" description="Helical" evidence="11">
    <location>
        <begin position="126"/>
        <end position="149"/>
    </location>
</feature>
<evidence type="ECO:0000256" key="7">
    <source>
        <dbReference type="ARBA" id="ARBA00022837"/>
    </source>
</evidence>
<feature type="transmembrane region" description="Helical" evidence="11">
    <location>
        <begin position="102"/>
        <end position="120"/>
    </location>
</feature>
<dbReference type="InterPro" id="IPR004837">
    <property type="entry name" value="NaCa_Exmemb"/>
</dbReference>
<evidence type="ECO:0000256" key="12">
    <source>
        <dbReference type="SAM" id="MobiDB-lite"/>
    </source>
</evidence>
<evidence type="ECO:0000256" key="4">
    <source>
        <dbReference type="ARBA" id="ARBA00022449"/>
    </source>
</evidence>
<sequence length="453" mass="48085">MSQQRKNAISVVKADARSRLEAAIDEDNEQAYDEALLGAANGGVEPGTSFAARHSIGGHPGPNGRTTSGRNSITGDRTLSRGSMLSVAPKWFVRDYMAMKEIVFGSYFNLLLVCVPLGWASAWLQWGAVATFSLNFLALVPLALILGDITEDLAVRFGDVVGGLINATFGNVVEVMVSLFALFKNLFTVVAASLLGSILSNLLLVMGCSFLLGGAFHSVQTFNAMSNRACSSLLMLACIGISIPSAASMLLVSDPALRADWILDVSRGTAVIMLICYACYLTFQLKTHSDLFKGDDDDAVPMMTLGTSIGALTVITAIVAVCSEFLTDSIEEVSANTGISEAFIGLIVLPIAGNACEHLTACIVAMRNKMDLSMGVAVGSSIQIALFAIPFNVVVGWVSGHDFSLDFSPFSAMVLAVCVIHANFVTADATSHWLLGVQLIALYCVIAVAYFYR</sequence>
<feature type="transmembrane region" description="Helical" evidence="11">
    <location>
        <begin position="233"/>
        <end position="253"/>
    </location>
</feature>
<dbReference type="GO" id="GO:0009705">
    <property type="term" value="C:plant-type vacuole membrane"/>
    <property type="evidence" value="ECO:0007669"/>
    <property type="project" value="TreeGrafter"/>
</dbReference>
<dbReference type="InterPro" id="IPR044880">
    <property type="entry name" value="NCX_ion-bd_dom_sf"/>
</dbReference>
<feature type="transmembrane region" description="Helical" evidence="11">
    <location>
        <begin position="189"/>
        <end position="212"/>
    </location>
</feature>
<feature type="transmembrane region" description="Helical" evidence="11">
    <location>
        <begin position="372"/>
        <end position="395"/>
    </location>
</feature>
<feature type="transmembrane region" description="Helical" evidence="11">
    <location>
        <begin position="433"/>
        <end position="452"/>
    </location>
</feature>
<feature type="transmembrane region" description="Helical" evidence="11">
    <location>
        <begin position="342"/>
        <end position="365"/>
    </location>
</feature>
<dbReference type="EMBL" id="JAEHOD010000003">
    <property type="protein sequence ID" value="KAG2453626.1"/>
    <property type="molecule type" value="Genomic_DNA"/>
</dbReference>
<comment type="function">
    <text evidence="11">Vacuolar cation/proton exchanger (CAX). Translocates Ca(2+) and other metal ions into vacuoles using the proton gradient formed by H(+)-ATPase and H(+)-pyrophosphatase.</text>
</comment>
<evidence type="ECO:0000259" key="13">
    <source>
        <dbReference type="Pfam" id="PF01699"/>
    </source>
</evidence>
<proteinExistence type="inferred from homology"/>
<evidence type="ECO:0000256" key="9">
    <source>
        <dbReference type="ARBA" id="ARBA00023065"/>
    </source>
</evidence>
<comment type="caution">
    <text evidence="14">The sequence shown here is derived from an EMBL/GenBank/DDBJ whole genome shotgun (WGS) entry which is preliminary data.</text>
</comment>
<dbReference type="InterPro" id="IPR004713">
    <property type="entry name" value="CaH_exchang"/>
</dbReference>
<evidence type="ECO:0000256" key="10">
    <source>
        <dbReference type="ARBA" id="ARBA00023136"/>
    </source>
</evidence>
<protein>
    <recommendedName>
        <fullName evidence="11">Vacuolar cation/proton exchanger</fullName>
    </recommendedName>
</protein>
<feature type="region of interest" description="Disordered" evidence="12">
    <location>
        <begin position="51"/>
        <end position="77"/>
    </location>
</feature>
<keyword evidence="6 11" id="KW-0812">Transmembrane</keyword>
<keyword evidence="9 11" id="KW-0406">Ion transport</keyword>
<keyword evidence="8 11" id="KW-1133">Transmembrane helix</keyword>
<reference evidence="14" key="1">
    <citation type="journal article" date="2020" name="bioRxiv">
        <title>Comparative genomics of Chlamydomonas.</title>
        <authorList>
            <person name="Craig R.J."/>
            <person name="Hasan A.R."/>
            <person name="Ness R.W."/>
            <person name="Keightley P.D."/>
        </authorList>
    </citation>
    <scope>NUCLEOTIDE SEQUENCE</scope>
    <source>
        <strain evidence="14">CCAP 11/173</strain>
    </source>
</reference>
<comment type="similarity">
    <text evidence="2">Belongs to the Ca(2+):cation antiporter (CaCA) (TC 2.A.19) family. Cation/proton exchanger (CAX) subfamily.</text>
</comment>
<keyword evidence="11" id="KW-0926">Vacuole</keyword>
<keyword evidence="4 11" id="KW-0050">Antiport</keyword>
<dbReference type="GO" id="GO:0015369">
    <property type="term" value="F:calcium:proton antiporter activity"/>
    <property type="evidence" value="ECO:0007669"/>
    <property type="project" value="UniProtKB-UniRule"/>
</dbReference>
<dbReference type="Gene3D" id="1.20.1420.30">
    <property type="entry name" value="NCX, central ion-binding region"/>
    <property type="match status" value="1"/>
</dbReference>
<evidence type="ECO:0000256" key="1">
    <source>
        <dbReference type="ARBA" id="ARBA00004127"/>
    </source>
</evidence>
<evidence type="ECO:0000256" key="8">
    <source>
        <dbReference type="ARBA" id="ARBA00022989"/>
    </source>
</evidence>
<organism evidence="14 15">
    <name type="scientific">Chlamydomonas schloesseri</name>
    <dbReference type="NCBI Taxonomy" id="2026947"/>
    <lineage>
        <taxon>Eukaryota</taxon>
        <taxon>Viridiplantae</taxon>
        <taxon>Chlorophyta</taxon>
        <taxon>core chlorophytes</taxon>
        <taxon>Chlorophyceae</taxon>
        <taxon>CS clade</taxon>
        <taxon>Chlamydomonadales</taxon>
        <taxon>Chlamydomonadaceae</taxon>
        <taxon>Chlamydomonas</taxon>
    </lineage>
</organism>
<feature type="transmembrane region" description="Helical" evidence="11">
    <location>
        <begin position="161"/>
        <end position="183"/>
    </location>
</feature>
<dbReference type="PANTHER" id="PTHR31503:SF22">
    <property type="entry name" value="VACUOLAR CALCIUM ION TRANSPORTER"/>
    <property type="match status" value="1"/>
</dbReference>
<dbReference type="OrthoDB" id="1699231at2759"/>
<dbReference type="InterPro" id="IPR004798">
    <property type="entry name" value="CAX-like"/>
</dbReference>
<evidence type="ECO:0000256" key="11">
    <source>
        <dbReference type="RuleBase" id="RU365028"/>
    </source>
</evidence>
<comment type="subcellular location">
    <subcellularLocation>
        <location evidence="1">Endomembrane system</location>
        <topology evidence="1">Multi-pass membrane protein</topology>
    </subcellularLocation>
    <subcellularLocation>
        <location evidence="11">Vacuole membrane</location>
    </subcellularLocation>
</comment>
<evidence type="ECO:0000256" key="3">
    <source>
        <dbReference type="ARBA" id="ARBA00022448"/>
    </source>
</evidence>
<name>A0A835WU04_9CHLO</name>
<feature type="transmembrane region" description="Helical" evidence="11">
    <location>
        <begin position="265"/>
        <end position="283"/>
    </location>
</feature>
<feature type="transmembrane region" description="Helical" evidence="11">
    <location>
        <begin position="407"/>
        <end position="426"/>
    </location>
</feature>
<accession>A0A835WU04</accession>
<keyword evidence="3 11" id="KW-0813">Transport</keyword>